<feature type="transmembrane region" description="Helical" evidence="5">
    <location>
        <begin position="179"/>
        <end position="200"/>
    </location>
</feature>
<feature type="transmembrane region" description="Helical" evidence="5">
    <location>
        <begin position="21"/>
        <end position="39"/>
    </location>
</feature>
<dbReference type="InterPro" id="IPR051784">
    <property type="entry name" value="Nod_factor_ABC_transporter"/>
</dbReference>
<gene>
    <name evidence="7" type="ORF">AMD00_09255</name>
</gene>
<dbReference type="PANTHER" id="PTHR43229:SF2">
    <property type="entry name" value="NODULATION PROTEIN J"/>
    <property type="match status" value="1"/>
</dbReference>
<evidence type="ECO:0000313" key="7">
    <source>
        <dbReference type="EMBL" id="KOO52559.1"/>
    </source>
</evidence>
<keyword evidence="5" id="KW-0813">Transport</keyword>
<dbReference type="Proteomes" id="UP000036867">
    <property type="component" value="Unassembled WGS sequence"/>
</dbReference>
<keyword evidence="5" id="KW-1003">Cell membrane</keyword>
<dbReference type="InterPro" id="IPR000412">
    <property type="entry name" value="ABC_2_transport"/>
</dbReference>
<name>A0A0M0LNE6_9BACL</name>
<evidence type="ECO:0000256" key="3">
    <source>
        <dbReference type="ARBA" id="ARBA00022989"/>
    </source>
</evidence>
<feature type="transmembrane region" description="Helical" evidence="5">
    <location>
        <begin position="266"/>
        <end position="286"/>
    </location>
</feature>
<evidence type="ECO:0000256" key="1">
    <source>
        <dbReference type="ARBA" id="ARBA00004141"/>
    </source>
</evidence>
<organism evidence="7 8">
    <name type="scientific">Viridibacillus arvi</name>
    <dbReference type="NCBI Taxonomy" id="263475"/>
    <lineage>
        <taxon>Bacteria</taxon>
        <taxon>Bacillati</taxon>
        <taxon>Bacillota</taxon>
        <taxon>Bacilli</taxon>
        <taxon>Bacillales</taxon>
        <taxon>Caryophanaceae</taxon>
        <taxon>Viridibacillus</taxon>
    </lineage>
</organism>
<proteinExistence type="inferred from homology"/>
<dbReference type="PROSITE" id="PS51012">
    <property type="entry name" value="ABC_TM2"/>
    <property type="match status" value="1"/>
</dbReference>
<evidence type="ECO:0000256" key="4">
    <source>
        <dbReference type="ARBA" id="ARBA00023136"/>
    </source>
</evidence>
<dbReference type="STRING" id="263475.AMD00_09255"/>
<feature type="domain" description="ABC transmembrane type-2" evidence="6">
    <location>
        <begin position="20"/>
        <end position="289"/>
    </location>
</feature>
<feature type="transmembrane region" description="Helical" evidence="5">
    <location>
        <begin position="151"/>
        <end position="172"/>
    </location>
</feature>
<dbReference type="Pfam" id="PF01061">
    <property type="entry name" value="ABC2_membrane"/>
    <property type="match status" value="1"/>
</dbReference>
<dbReference type="RefSeq" id="WP_053416719.1">
    <property type="nucleotide sequence ID" value="NZ_JBNNVA010000003.1"/>
</dbReference>
<evidence type="ECO:0000256" key="5">
    <source>
        <dbReference type="RuleBase" id="RU361157"/>
    </source>
</evidence>
<sequence length="291" mass="32506">MNSLFYLISRNNKIYRRDRTLLLLSLLSVFIVILLYAVFLQQTQIDAIKQIVGVTNESKVMVNEWMVAGLLSITAVTTTLGAFGIMVKDKESKKTHDFLTAPLSRATIQLSYVINSFIIGLFFSLLAFVGCELFLILAGGKVLSIMGMLKVIGIIVLSVALSSSINLFLVLFIHTQNAFSTLSTVVGTAIGFLCGVYVPIGGVPNFVQNIIMYFPISHTAVLLREAFMTDSIQKVFKQASPDQILEYEKHYGIVYELNNRLISTSYSIWIIIITMIVFTTVSIMIFKRQNK</sequence>
<evidence type="ECO:0000313" key="8">
    <source>
        <dbReference type="Proteomes" id="UP000036867"/>
    </source>
</evidence>
<reference evidence="8" key="1">
    <citation type="submission" date="2015-08" db="EMBL/GenBank/DDBJ databases">
        <title>Fjat-10028 dsm 16317.</title>
        <authorList>
            <person name="Liu B."/>
            <person name="Wang J."/>
            <person name="Zhu Y."/>
            <person name="Liu G."/>
            <person name="Chen Q."/>
            <person name="Chen Z."/>
            <person name="Lan J."/>
            <person name="Che J."/>
            <person name="Ge C."/>
            <person name="Shi H."/>
            <person name="Pan Z."/>
            <person name="Liu X."/>
        </authorList>
    </citation>
    <scope>NUCLEOTIDE SEQUENCE [LARGE SCALE GENOMIC DNA]</scope>
    <source>
        <strain evidence="8">DSM 16317</strain>
    </source>
</reference>
<comment type="similarity">
    <text evidence="5">Belongs to the ABC-2 integral membrane protein family.</text>
</comment>
<evidence type="ECO:0000256" key="2">
    <source>
        <dbReference type="ARBA" id="ARBA00022692"/>
    </source>
</evidence>
<evidence type="ECO:0000259" key="6">
    <source>
        <dbReference type="PROSITE" id="PS51012"/>
    </source>
</evidence>
<dbReference type="EMBL" id="LILB01000001">
    <property type="protein sequence ID" value="KOO52559.1"/>
    <property type="molecule type" value="Genomic_DNA"/>
</dbReference>
<dbReference type="GeneID" id="301136294"/>
<dbReference type="PATRIC" id="fig|263475.3.peg.2314"/>
<dbReference type="InterPro" id="IPR047817">
    <property type="entry name" value="ABC2_TM_bact-type"/>
</dbReference>
<comment type="subcellular location">
    <subcellularLocation>
        <location evidence="5">Cell membrane</location>
        <topology evidence="5">Multi-pass membrane protein</topology>
    </subcellularLocation>
    <subcellularLocation>
        <location evidence="1">Membrane</location>
        <topology evidence="1">Multi-pass membrane protein</topology>
    </subcellularLocation>
</comment>
<keyword evidence="3 5" id="KW-1133">Transmembrane helix</keyword>
<dbReference type="AlphaFoldDB" id="A0A0M0LNE6"/>
<keyword evidence="4 5" id="KW-0472">Membrane</keyword>
<comment type="caution">
    <text evidence="7">The sequence shown here is derived from an EMBL/GenBank/DDBJ whole genome shotgun (WGS) entry which is preliminary data.</text>
</comment>
<keyword evidence="2 5" id="KW-0812">Transmembrane</keyword>
<dbReference type="PIRSF" id="PIRSF006648">
    <property type="entry name" value="DrrB"/>
    <property type="match status" value="1"/>
</dbReference>
<dbReference type="GO" id="GO:0140359">
    <property type="term" value="F:ABC-type transporter activity"/>
    <property type="evidence" value="ECO:0007669"/>
    <property type="project" value="InterPro"/>
</dbReference>
<protein>
    <recommendedName>
        <fullName evidence="5">Transport permease protein</fullName>
    </recommendedName>
</protein>
<accession>A0A0M0LNE6</accession>
<feature type="transmembrane region" description="Helical" evidence="5">
    <location>
        <begin position="65"/>
        <end position="87"/>
    </location>
</feature>
<feature type="transmembrane region" description="Helical" evidence="5">
    <location>
        <begin position="112"/>
        <end position="139"/>
    </location>
</feature>
<dbReference type="GO" id="GO:0043190">
    <property type="term" value="C:ATP-binding cassette (ABC) transporter complex"/>
    <property type="evidence" value="ECO:0007669"/>
    <property type="project" value="InterPro"/>
</dbReference>
<dbReference type="InterPro" id="IPR013525">
    <property type="entry name" value="ABC2_TM"/>
</dbReference>
<dbReference type="OrthoDB" id="162334at2"/>
<keyword evidence="8" id="KW-1185">Reference proteome</keyword>
<dbReference type="PANTHER" id="PTHR43229">
    <property type="entry name" value="NODULATION PROTEIN J"/>
    <property type="match status" value="1"/>
</dbReference>